<proteinExistence type="predicted"/>
<comment type="caution">
    <text evidence="1">The sequence shown here is derived from an EMBL/GenBank/DDBJ whole genome shotgun (WGS) entry which is preliminary data.</text>
</comment>
<sequence length="158" mass="16364">GARGHLARLDRQSLVAAVAGLRGRKHAAGRLHRLVSTRDDAEASGGQAGRGLLSRAAQSRRHMGHVRIRLAAALAAGVLAGCGARHAAPPPRGGTPLASVLVEPEQVPAERLFDGVVQAVNRATMVSQTSGRVAAVYRDVGDVVPAGALLLRLRATMQ</sequence>
<protein>
    <recommendedName>
        <fullName evidence="2">Efflux transporter, RND family, MFP subunit</fullName>
    </recommendedName>
</protein>
<accession>T1C235</accession>
<dbReference type="PANTHER" id="PTHR30469:SF18">
    <property type="entry name" value="RESISTANCE-NODULATION-CELL DIVISION (RND) EFFLUX MEMBRANE FUSION PROTEIN-RELATED"/>
    <property type="match status" value="1"/>
</dbReference>
<reference evidence="1" key="1">
    <citation type="submission" date="2013-08" db="EMBL/GenBank/DDBJ databases">
        <authorList>
            <person name="Mendez C."/>
            <person name="Richter M."/>
            <person name="Ferrer M."/>
            <person name="Sanchez J."/>
        </authorList>
    </citation>
    <scope>NUCLEOTIDE SEQUENCE</scope>
</reference>
<dbReference type="EMBL" id="AUZZ01002688">
    <property type="protein sequence ID" value="EQD59349.1"/>
    <property type="molecule type" value="Genomic_DNA"/>
</dbReference>
<organism evidence="1">
    <name type="scientific">mine drainage metagenome</name>
    <dbReference type="NCBI Taxonomy" id="410659"/>
    <lineage>
        <taxon>unclassified sequences</taxon>
        <taxon>metagenomes</taxon>
        <taxon>ecological metagenomes</taxon>
    </lineage>
</organism>
<name>T1C235_9ZZZZ</name>
<dbReference type="AlphaFoldDB" id="T1C235"/>
<dbReference type="PANTHER" id="PTHR30469">
    <property type="entry name" value="MULTIDRUG RESISTANCE PROTEIN MDTA"/>
    <property type="match status" value="1"/>
</dbReference>
<evidence type="ECO:0008006" key="2">
    <source>
        <dbReference type="Google" id="ProtNLM"/>
    </source>
</evidence>
<evidence type="ECO:0000313" key="1">
    <source>
        <dbReference type="EMBL" id="EQD59349.1"/>
    </source>
</evidence>
<dbReference type="GO" id="GO:0015562">
    <property type="term" value="F:efflux transmembrane transporter activity"/>
    <property type="evidence" value="ECO:0007669"/>
    <property type="project" value="TreeGrafter"/>
</dbReference>
<feature type="non-terminal residue" evidence="1">
    <location>
        <position position="1"/>
    </location>
</feature>
<feature type="non-terminal residue" evidence="1">
    <location>
        <position position="158"/>
    </location>
</feature>
<dbReference type="GO" id="GO:1990281">
    <property type="term" value="C:efflux pump complex"/>
    <property type="evidence" value="ECO:0007669"/>
    <property type="project" value="TreeGrafter"/>
</dbReference>
<reference evidence="1" key="2">
    <citation type="journal article" date="2014" name="ISME J.">
        <title>Microbial stratification in low pH oxic and suboxic macroscopic growths along an acid mine drainage.</title>
        <authorList>
            <person name="Mendez-Garcia C."/>
            <person name="Mesa V."/>
            <person name="Sprenger R.R."/>
            <person name="Richter M."/>
            <person name="Diez M.S."/>
            <person name="Solano J."/>
            <person name="Bargiela R."/>
            <person name="Golyshina O.V."/>
            <person name="Manteca A."/>
            <person name="Ramos J.L."/>
            <person name="Gallego J.R."/>
            <person name="Llorente I."/>
            <person name="Martins Dos Santos V.A."/>
            <person name="Jensen O.N."/>
            <person name="Pelaez A.I."/>
            <person name="Sanchez J."/>
            <person name="Ferrer M."/>
        </authorList>
    </citation>
    <scope>NUCLEOTIDE SEQUENCE</scope>
</reference>
<gene>
    <name evidence="1" type="ORF">B2A_04028</name>
</gene>